<accession>A0AAD4UUC9</accession>
<keyword evidence="3" id="KW-1185">Reference proteome</keyword>
<gene>
    <name evidence="2" type="ORF">L3X38_042133</name>
</gene>
<organism evidence="2 3">
    <name type="scientific">Prunus dulcis</name>
    <name type="common">Almond</name>
    <name type="synonym">Amygdalus dulcis</name>
    <dbReference type="NCBI Taxonomy" id="3755"/>
    <lineage>
        <taxon>Eukaryota</taxon>
        <taxon>Viridiplantae</taxon>
        <taxon>Streptophyta</taxon>
        <taxon>Embryophyta</taxon>
        <taxon>Tracheophyta</taxon>
        <taxon>Spermatophyta</taxon>
        <taxon>Magnoliopsida</taxon>
        <taxon>eudicotyledons</taxon>
        <taxon>Gunneridae</taxon>
        <taxon>Pentapetalae</taxon>
        <taxon>rosids</taxon>
        <taxon>fabids</taxon>
        <taxon>Rosales</taxon>
        <taxon>Rosaceae</taxon>
        <taxon>Amygdaloideae</taxon>
        <taxon>Amygdaleae</taxon>
        <taxon>Prunus</taxon>
    </lineage>
</organism>
<dbReference type="AlphaFoldDB" id="A0AAD4UUC9"/>
<dbReference type="EMBL" id="JAJFAZ020000008">
    <property type="protein sequence ID" value="KAI5312959.1"/>
    <property type="molecule type" value="Genomic_DNA"/>
</dbReference>
<evidence type="ECO:0000313" key="3">
    <source>
        <dbReference type="Proteomes" id="UP001054821"/>
    </source>
</evidence>
<protein>
    <submittedName>
        <fullName evidence="2">Uncharacterized protein</fullName>
    </submittedName>
</protein>
<evidence type="ECO:0000256" key="1">
    <source>
        <dbReference type="SAM" id="MobiDB-lite"/>
    </source>
</evidence>
<reference evidence="2 3" key="1">
    <citation type="journal article" date="2022" name="G3 (Bethesda)">
        <title>Whole-genome sequence and methylome profiling of the almond [Prunus dulcis (Mill.) D.A. Webb] cultivar 'Nonpareil'.</title>
        <authorList>
            <person name="D'Amico-Willman K.M."/>
            <person name="Ouma W.Z."/>
            <person name="Meulia T."/>
            <person name="Sideli G.M."/>
            <person name="Gradziel T.M."/>
            <person name="Fresnedo-Ramirez J."/>
        </authorList>
    </citation>
    <scope>NUCLEOTIDE SEQUENCE [LARGE SCALE GENOMIC DNA]</scope>
    <source>
        <strain evidence="2">Clone GOH B32 T37-40</strain>
    </source>
</reference>
<feature type="region of interest" description="Disordered" evidence="1">
    <location>
        <begin position="1"/>
        <end position="43"/>
    </location>
</feature>
<dbReference type="Proteomes" id="UP001054821">
    <property type="component" value="Chromosome 8"/>
</dbReference>
<evidence type="ECO:0000313" key="2">
    <source>
        <dbReference type="EMBL" id="KAI5312959.1"/>
    </source>
</evidence>
<sequence length="81" mass="8957">MDNILRLPMESGSAPEKFVPNRFKDRRDPLFLGNSGKEPPSLKLPERSIVSRVDRFCAKVKTNNMPIASASNTTPRTTVGA</sequence>
<comment type="caution">
    <text evidence="2">The sequence shown here is derived from an EMBL/GenBank/DDBJ whole genome shotgun (WGS) entry which is preliminary data.</text>
</comment>
<proteinExistence type="predicted"/>
<name>A0AAD4UUC9_PRUDU</name>